<keyword evidence="3" id="KW-1185">Reference proteome</keyword>
<dbReference type="InterPro" id="IPR012337">
    <property type="entry name" value="RNaseH-like_sf"/>
</dbReference>
<evidence type="ECO:0000259" key="1">
    <source>
        <dbReference type="PROSITE" id="PS50994"/>
    </source>
</evidence>
<dbReference type="OrthoDB" id="416394at2759"/>
<evidence type="ECO:0000313" key="3">
    <source>
        <dbReference type="Proteomes" id="UP000591131"/>
    </source>
</evidence>
<comment type="caution">
    <text evidence="2">The sequence shown here is derived from an EMBL/GenBank/DDBJ whole genome shotgun (WGS) entry which is preliminary data.</text>
</comment>
<feature type="non-terminal residue" evidence="2">
    <location>
        <position position="1"/>
    </location>
</feature>
<dbReference type="PROSITE" id="PS50994">
    <property type="entry name" value="INTEGRASE"/>
    <property type="match status" value="1"/>
</dbReference>
<sequence>AVANALERNVIDIFGRVKEIGADNGSQFCSASFSAWCQSLSIRCWHIPVFAPWRNGLLERQHKSIKASLKILIDSVEHRWPQYVTKAVSRCNNRDLGSGITPSMLMFGSDRNALWRFSPPSPATTASSLNDAVRAIADIRNKRLAVLFGDGDTTIHPVPDCNLSRRQTKFKIGDPVLRWSPASNGLKPNWKGPYEVVGTPGHFTVLLSDGSLQDSRN</sequence>
<dbReference type="SUPFAM" id="SSF53098">
    <property type="entry name" value="Ribonuclease H-like"/>
    <property type="match status" value="1"/>
</dbReference>
<dbReference type="Gene3D" id="3.30.420.10">
    <property type="entry name" value="Ribonuclease H-like superfamily/Ribonuclease H"/>
    <property type="match status" value="1"/>
</dbReference>
<feature type="non-terminal residue" evidence="2">
    <location>
        <position position="217"/>
    </location>
</feature>
<dbReference type="EMBL" id="JAAPAO010002644">
    <property type="protein sequence ID" value="KAF4647396.1"/>
    <property type="molecule type" value="Genomic_DNA"/>
</dbReference>
<organism evidence="2 3">
    <name type="scientific">Perkinsus chesapeaki</name>
    <name type="common">Clam parasite</name>
    <name type="synonym">Perkinsus andrewsi</name>
    <dbReference type="NCBI Taxonomy" id="330153"/>
    <lineage>
        <taxon>Eukaryota</taxon>
        <taxon>Sar</taxon>
        <taxon>Alveolata</taxon>
        <taxon>Perkinsozoa</taxon>
        <taxon>Perkinsea</taxon>
        <taxon>Perkinsida</taxon>
        <taxon>Perkinsidae</taxon>
        <taxon>Perkinsus</taxon>
    </lineage>
</organism>
<dbReference type="PANTHER" id="PTHR37984">
    <property type="entry name" value="PROTEIN CBG26694"/>
    <property type="match status" value="1"/>
</dbReference>
<accession>A0A7J6KLK6</accession>
<dbReference type="Proteomes" id="UP000591131">
    <property type="component" value="Unassembled WGS sequence"/>
</dbReference>
<dbReference type="InterPro" id="IPR050951">
    <property type="entry name" value="Retrovirus_Pol_polyprotein"/>
</dbReference>
<protein>
    <recommendedName>
        <fullName evidence="1">Integrase catalytic domain-containing protein</fullName>
    </recommendedName>
</protein>
<evidence type="ECO:0000313" key="2">
    <source>
        <dbReference type="EMBL" id="KAF4647396.1"/>
    </source>
</evidence>
<dbReference type="GO" id="GO:0015074">
    <property type="term" value="P:DNA integration"/>
    <property type="evidence" value="ECO:0007669"/>
    <property type="project" value="InterPro"/>
</dbReference>
<dbReference type="GO" id="GO:0003676">
    <property type="term" value="F:nucleic acid binding"/>
    <property type="evidence" value="ECO:0007669"/>
    <property type="project" value="InterPro"/>
</dbReference>
<proteinExistence type="predicted"/>
<reference evidence="2 3" key="1">
    <citation type="submission" date="2020-04" db="EMBL/GenBank/DDBJ databases">
        <title>Perkinsus chesapeaki whole genome sequence.</title>
        <authorList>
            <person name="Bogema D.R."/>
        </authorList>
    </citation>
    <scope>NUCLEOTIDE SEQUENCE [LARGE SCALE GENOMIC DNA]</scope>
    <source>
        <strain evidence="2">ATCC PRA-425</strain>
    </source>
</reference>
<dbReference type="InterPro" id="IPR001584">
    <property type="entry name" value="Integrase_cat-core"/>
</dbReference>
<gene>
    <name evidence="2" type="ORF">FOL47_004660</name>
</gene>
<dbReference type="PANTHER" id="PTHR37984:SF5">
    <property type="entry name" value="PROTEIN NYNRIN-LIKE"/>
    <property type="match status" value="1"/>
</dbReference>
<dbReference type="AlphaFoldDB" id="A0A7J6KLK6"/>
<feature type="domain" description="Integrase catalytic" evidence="1">
    <location>
        <begin position="1"/>
        <end position="110"/>
    </location>
</feature>
<name>A0A7J6KLK6_PERCH</name>
<dbReference type="InterPro" id="IPR036397">
    <property type="entry name" value="RNaseH_sf"/>
</dbReference>